<gene>
    <name evidence="2" type="ORF">HMPREF0216_01733</name>
</gene>
<comment type="caution">
    <text evidence="2">The sequence shown here is derived from an EMBL/GenBank/DDBJ whole genome shotgun (WGS) entry which is preliminary data.</text>
</comment>
<protein>
    <submittedName>
        <fullName evidence="2">Phage minor structural protein</fullName>
    </submittedName>
</protein>
<dbReference type="STRING" id="545697.HMPREF0216_01733"/>
<evidence type="ECO:0000313" key="3">
    <source>
        <dbReference type="Proteomes" id="UP000010420"/>
    </source>
</evidence>
<dbReference type="eggNOG" id="ENOG5033RY6">
    <property type="taxonomic scope" value="Bacteria"/>
</dbReference>
<dbReference type="AlphaFoldDB" id="L1QEZ1"/>
<dbReference type="PATRIC" id="fig|545697.3.peg.1705"/>
<keyword evidence="3" id="KW-1185">Reference proteome</keyword>
<dbReference type="Proteomes" id="UP000010420">
    <property type="component" value="Unassembled WGS sequence"/>
</dbReference>
<feature type="domain" description="Tail spike" evidence="1">
    <location>
        <begin position="161"/>
        <end position="342"/>
    </location>
</feature>
<dbReference type="EMBL" id="AMEZ01000053">
    <property type="protein sequence ID" value="EKY26548.1"/>
    <property type="molecule type" value="Genomic_DNA"/>
</dbReference>
<dbReference type="Pfam" id="PF06605">
    <property type="entry name" value="Prophage_tail"/>
    <property type="match status" value="1"/>
</dbReference>
<dbReference type="HOGENOM" id="CLU_780108_0_0_9"/>
<name>L1QEZ1_9CLOT</name>
<sequence>MDIKYFFRLYTKEHELIDELYLIDNIKYTKTLNGMGNLEFNTPIGYLSKKGIELTLGQHIELYNDKGELLWYGVVNSPCPSGFDINVLCLGYACLLENRNFTNIVLNSDNAWSKTYPNKRYGDLIFSLINEINGIAETGIKIGKLKETSLVTDRIINWNDDLYAKIQEFIEDSNCYFFIDKDRYFNFYNQIGEDKSDYYEINDYNIIGSWDYAIDQTQIANVINARVVWEEEGVTTALVSSAIDENSISMYGRREKALSVNDIRLQETLDKQCLEELNTYKNPLVSCSVEVGISESFNIFDINVGDYILLNSEQYNIKDKIKVLEYTVNLKTNTVTITLGNSIFRENKLNIYRYA</sequence>
<dbReference type="InterPro" id="IPR010572">
    <property type="entry name" value="Tail_dom"/>
</dbReference>
<accession>L1QEZ1</accession>
<organism evidence="2 3">
    <name type="scientific">Clostridium celatum DSM 1785</name>
    <dbReference type="NCBI Taxonomy" id="545697"/>
    <lineage>
        <taxon>Bacteria</taxon>
        <taxon>Bacillati</taxon>
        <taxon>Bacillota</taxon>
        <taxon>Clostridia</taxon>
        <taxon>Eubacteriales</taxon>
        <taxon>Clostridiaceae</taxon>
        <taxon>Clostridium</taxon>
    </lineage>
</organism>
<proteinExistence type="predicted"/>
<evidence type="ECO:0000313" key="2">
    <source>
        <dbReference type="EMBL" id="EKY26548.1"/>
    </source>
</evidence>
<reference evidence="2 3" key="1">
    <citation type="submission" date="2012-05" db="EMBL/GenBank/DDBJ databases">
        <authorList>
            <person name="Weinstock G."/>
            <person name="Sodergren E."/>
            <person name="Lobos E.A."/>
            <person name="Fulton L."/>
            <person name="Fulton R."/>
            <person name="Courtney L."/>
            <person name="Fronick C."/>
            <person name="O'Laughlin M."/>
            <person name="Godfrey J."/>
            <person name="Wilson R.M."/>
            <person name="Miner T."/>
            <person name="Farmer C."/>
            <person name="Delehaunty K."/>
            <person name="Cordes M."/>
            <person name="Minx P."/>
            <person name="Tomlinson C."/>
            <person name="Chen J."/>
            <person name="Wollam A."/>
            <person name="Pepin K.H."/>
            <person name="Bhonagiri V."/>
            <person name="Zhang X."/>
            <person name="Suruliraj S."/>
            <person name="Warren W."/>
            <person name="Mitreva M."/>
            <person name="Mardis E.R."/>
            <person name="Wilson R.K."/>
        </authorList>
    </citation>
    <scope>NUCLEOTIDE SEQUENCE [LARGE SCALE GENOMIC DNA]</scope>
    <source>
        <strain evidence="2 3">DSM 1785</strain>
    </source>
</reference>
<dbReference type="OrthoDB" id="1945908at2"/>
<evidence type="ECO:0000259" key="1">
    <source>
        <dbReference type="Pfam" id="PF06605"/>
    </source>
</evidence>
<dbReference type="RefSeq" id="WP_005213348.1">
    <property type="nucleotide sequence ID" value="NZ_KB291645.1"/>
</dbReference>